<dbReference type="EnsemblMetazoa" id="tetur32g00970.1">
    <property type="protein sequence ID" value="tetur32g00970.1"/>
    <property type="gene ID" value="tetur32g00970"/>
</dbReference>
<evidence type="ECO:0000313" key="3">
    <source>
        <dbReference type="Proteomes" id="UP000015104"/>
    </source>
</evidence>
<protein>
    <recommendedName>
        <fullName evidence="1">NADAR domain-containing protein</fullName>
    </recommendedName>
</protein>
<dbReference type="Proteomes" id="UP000015104">
    <property type="component" value="Unassembled WGS sequence"/>
</dbReference>
<dbReference type="HOGENOM" id="CLU_083451_0_0_1"/>
<dbReference type="CDD" id="cd15457">
    <property type="entry name" value="NADAR"/>
    <property type="match status" value="1"/>
</dbReference>
<dbReference type="InterPro" id="IPR037238">
    <property type="entry name" value="YbiA-like_sf"/>
</dbReference>
<dbReference type="Pfam" id="PF08719">
    <property type="entry name" value="NADAR"/>
    <property type="match status" value="1"/>
</dbReference>
<dbReference type="InterPro" id="IPR012816">
    <property type="entry name" value="NADAR"/>
</dbReference>
<organism evidence="2 3">
    <name type="scientific">Tetranychus urticae</name>
    <name type="common">Two-spotted spider mite</name>
    <dbReference type="NCBI Taxonomy" id="32264"/>
    <lineage>
        <taxon>Eukaryota</taxon>
        <taxon>Metazoa</taxon>
        <taxon>Ecdysozoa</taxon>
        <taxon>Arthropoda</taxon>
        <taxon>Chelicerata</taxon>
        <taxon>Arachnida</taxon>
        <taxon>Acari</taxon>
        <taxon>Acariformes</taxon>
        <taxon>Trombidiformes</taxon>
        <taxon>Prostigmata</taxon>
        <taxon>Eleutherengona</taxon>
        <taxon>Raphignathae</taxon>
        <taxon>Tetranychoidea</taxon>
        <taxon>Tetranychidae</taxon>
        <taxon>Tetranychus</taxon>
    </lineage>
</organism>
<evidence type="ECO:0000259" key="1">
    <source>
        <dbReference type="Pfam" id="PF08719"/>
    </source>
</evidence>
<reference evidence="2" key="2">
    <citation type="submission" date="2015-06" db="UniProtKB">
        <authorList>
            <consortium name="EnsemblMetazoa"/>
        </authorList>
    </citation>
    <scope>IDENTIFICATION</scope>
</reference>
<name>T1L1V4_TETUR</name>
<feature type="domain" description="NADAR" evidence="1">
    <location>
        <begin position="49"/>
        <end position="141"/>
    </location>
</feature>
<evidence type="ECO:0000313" key="2">
    <source>
        <dbReference type="EnsemblMetazoa" id="tetur32g00970.1"/>
    </source>
</evidence>
<dbReference type="AlphaFoldDB" id="T1L1V4"/>
<accession>T1L1V4</accession>
<dbReference type="SUPFAM" id="SSF143990">
    <property type="entry name" value="YbiA-like"/>
    <property type="match status" value="1"/>
</dbReference>
<reference evidence="3" key="1">
    <citation type="submission" date="2011-08" db="EMBL/GenBank/DDBJ databases">
        <authorList>
            <person name="Rombauts S."/>
        </authorList>
    </citation>
    <scope>NUCLEOTIDE SEQUENCE</scope>
    <source>
        <strain evidence="3">London</strain>
    </source>
</reference>
<proteinExistence type="predicted"/>
<dbReference type="Gene3D" id="1.10.357.40">
    <property type="entry name" value="YbiA-like"/>
    <property type="match status" value="1"/>
</dbReference>
<dbReference type="EMBL" id="CAEY01000921">
    <property type="status" value="NOT_ANNOTATED_CDS"/>
    <property type="molecule type" value="Genomic_DNA"/>
</dbReference>
<keyword evidence="3" id="KW-1185">Reference proteome</keyword>
<sequence length="163" mass="18440">MSNPGKSSFSKTRNSLHQNYKTLDIDHNAEAEYIDAGHPLDYAYQSPNQISTDKAYGSAQNYYKSEKAAVLSGPEWAEAARVSRNPTRDGFVPDEDFRNNISKWNDHKVDVAYKANALKFTQNEALAQELLSTGNRPIVARQGTQWSETNSKILMDIRDQLRK</sequence>